<feature type="transmembrane region" description="Helical" evidence="6">
    <location>
        <begin position="420"/>
        <end position="440"/>
    </location>
</feature>
<feature type="transmembrane region" description="Helical" evidence="6">
    <location>
        <begin position="342"/>
        <end position="365"/>
    </location>
</feature>
<keyword evidence="9" id="KW-1185">Reference proteome</keyword>
<evidence type="ECO:0000256" key="3">
    <source>
        <dbReference type="ARBA" id="ARBA00022692"/>
    </source>
</evidence>
<organism evidence="8 9">
    <name type="scientific">Carnegiea gigantea</name>
    <dbReference type="NCBI Taxonomy" id="171969"/>
    <lineage>
        <taxon>Eukaryota</taxon>
        <taxon>Viridiplantae</taxon>
        <taxon>Streptophyta</taxon>
        <taxon>Embryophyta</taxon>
        <taxon>Tracheophyta</taxon>
        <taxon>Spermatophyta</taxon>
        <taxon>Magnoliopsida</taxon>
        <taxon>eudicotyledons</taxon>
        <taxon>Gunneridae</taxon>
        <taxon>Pentapetalae</taxon>
        <taxon>Caryophyllales</taxon>
        <taxon>Cactineae</taxon>
        <taxon>Cactaceae</taxon>
        <taxon>Cactoideae</taxon>
        <taxon>Echinocereeae</taxon>
        <taxon>Carnegiea</taxon>
    </lineage>
</organism>
<dbReference type="GO" id="GO:0016020">
    <property type="term" value="C:membrane"/>
    <property type="evidence" value="ECO:0007669"/>
    <property type="project" value="UniProtKB-SubCell"/>
</dbReference>
<comment type="caution">
    <text evidence="6">Lacks conserved residue(s) required for the propagation of feature annotation.</text>
</comment>
<evidence type="ECO:0000256" key="2">
    <source>
        <dbReference type="ARBA" id="ARBA00010199"/>
    </source>
</evidence>
<dbReference type="GO" id="GO:0042910">
    <property type="term" value="F:xenobiotic transmembrane transporter activity"/>
    <property type="evidence" value="ECO:0007669"/>
    <property type="project" value="InterPro"/>
</dbReference>
<accession>A0A9Q1KCN1</accession>
<comment type="similarity">
    <text evidence="2 6">Belongs to the multi antimicrobial extrusion (MATE) (TC 2.A.66.1) family.</text>
</comment>
<proteinExistence type="inferred from homology"/>
<dbReference type="EMBL" id="JAKOGI010000177">
    <property type="protein sequence ID" value="KAJ8441065.1"/>
    <property type="molecule type" value="Genomic_DNA"/>
</dbReference>
<evidence type="ECO:0000256" key="4">
    <source>
        <dbReference type="ARBA" id="ARBA00022989"/>
    </source>
</evidence>
<dbReference type="CDD" id="cd13136">
    <property type="entry name" value="MATE_DinF_like"/>
    <property type="match status" value="1"/>
</dbReference>
<evidence type="ECO:0000256" key="7">
    <source>
        <dbReference type="SAM" id="MobiDB-lite"/>
    </source>
</evidence>
<feature type="transmembrane region" description="Helical" evidence="6">
    <location>
        <begin position="298"/>
        <end position="322"/>
    </location>
</feature>
<gene>
    <name evidence="8" type="ORF">Cgig2_020356</name>
</gene>
<keyword evidence="4 6" id="KW-1133">Transmembrane helix</keyword>
<feature type="transmembrane region" description="Helical" evidence="6">
    <location>
        <begin position="257"/>
        <end position="277"/>
    </location>
</feature>
<reference evidence="8" key="1">
    <citation type="submission" date="2022-04" db="EMBL/GenBank/DDBJ databases">
        <title>Carnegiea gigantea Genome sequencing and assembly v2.</title>
        <authorList>
            <person name="Copetti D."/>
            <person name="Sanderson M.J."/>
            <person name="Burquez A."/>
            <person name="Wojciechowski M.F."/>
        </authorList>
    </citation>
    <scope>NUCLEOTIDE SEQUENCE</scope>
    <source>
        <strain evidence="8">SGP5-SGP5p</strain>
        <tissue evidence="8">Aerial part</tissue>
    </source>
</reference>
<feature type="transmembrane region" description="Helical" evidence="6">
    <location>
        <begin position="212"/>
        <end position="237"/>
    </location>
</feature>
<sequence length="513" mass="54291">MADDNALHLSPAQSKYKLPMFVFFKDARHVFKVDSLGKEILHIALPAAMAFAADPIASLIDTAFIGRIGPVELAAVGVSIAIFNQAAKITIFPLVSITTSFVAQEETTNKITTEPQPPVQAQQEPAHTHTHAYDDSSKQLNPQDDHDHVLLELEEGKSNKLNHDNSLANDVNNILKISATSEPKTSGAAASVNNSKDKIANRKSGKRHIPSASTALVLGGLLGLAQAIFLIFGAKTLLGIMGVKHDSPMLKPAHRYLTIRSLGAPAVLLSLAMQGVFRGFKDTKTPLYATVAADGANIILDPILMFACRLGVSGAAIAHVISQTGCNVYFPFLCNVSTTHVAGFYLLTRVIAVTFCVTLAASMAARLGPTPMAAFQICLQVWLTSSLLADGLAVAGQAILAGAFAEKNYGKATAAASRVLQMSFVLGLGLTVVVGVGLLFGDRIFTKDVEVLHLISIGVPFVAGTQAINSVSFVFDGVNFGASDFAYSAYSMASFSTLISYCGILIRFGNIVI</sequence>
<evidence type="ECO:0000256" key="1">
    <source>
        <dbReference type="ARBA" id="ARBA00004141"/>
    </source>
</evidence>
<feature type="compositionally biased region" description="Basic and acidic residues" evidence="7">
    <location>
        <begin position="131"/>
        <end position="143"/>
    </location>
</feature>
<dbReference type="PANTHER" id="PTHR42893:SF11">
    <property type="entry name" value="PROTEIN DETOXIFICATION 43"/>
    <property type="match status" value="1"/>
</dbReference>
<dbReference type="PANTHER" id="PTHR42893">
    <property type="entry name" value="PROTEIN DETOXIFICATION 44, CHLOROPLASTIC-RELATED"/>
    <property type="match status" value="1"/>
</dbReference>
<feature type="region of interest" description="Disordered" evidence="7">
    <location>
        <begin position="108"/>
        <end position="143"/>
    </location>
</feature>
<feature type="transmembrane region" description="Helical" evidence="6">
    <location>
        <begin position="487"/>
        <end position="508"/>
    </location>
</feature>
<name>A0A9Q1KCN1_9CARY</name>
<dbReference type="InterPro" id="IPR044644">
    <property type="entry name" value="DinF-like"/>
</dbReference>
<keyword evidence="5 6" id="KW-0472">Membrane</keyword>
<dbReference type="AlphaFoldDB" id="A0A9Q1KCN1"/>
<protein>
    <recommendedName>
        <fullName evidence="6">Protein DETOXIFICATION</fullName>
    </recommendedName>
    <alternativeName>
        <fullName evidence="6">Multidrug and toxic compound extrusion protein</fullName>
    </alternativeName>
</protein>
<dbReference type="Proteomes" id="UP001153076">
    <property type="component" value="Unassembled WGS sequence"/>
</dbReference>
<evidence type="ECO:0000256" key="5">
    <source>
        <dbReference type="ARBA" id="ARBA00023136"/>
    </source>
</evidence>
<comment type="caution">
    <text evidence="8">The sequence shown here is derived from an EMBL/GenBank/DDBJ whole genome shotgun (WGS) entry which is preliminary data.</text>
</comment>
<dbReference type="Pfam" id="PF01554">
    <property type="entry name" value="MatE"/>
    <property type="match status" value="2"/>
</dbReference>
<dbReference type="GO" id="GO:0015137">
    <property type="term" value="F:citrate transmembrane transporter activity"/>
    <property type="evidence" value="ECO:0007669"/>
    <property type="project" value="TreeGrafter"/>
</dbReference>
<dbReference type="GO" id="GO:0015297">
    <property type="term" value="F:antiporter activity"/>
    <property type="evidence" value="ECO:0007669"/>
    <property type="project" value="InterPro"/>
</dbReference>
<evidence type="ECO:0000313" key="8">
    <source>
        <dbReference type="EMBL" id="KAJ8441065.1"/>
    </source>
</evidence>
<dbReference type="OrthoDB" id="2126698at2759"/>
<dbReference type="NCBIfam" id="TIGR00797">
    <property type="entry name" value="matE"/>
    <property type="match status" value="1"/>
</dbReference>
<evidence type="ECO:0000256" key="6">
    <source>
        <dbReference type="RuleBase" id="RU004914"/>
    </source>
</evidence>
<feature type="transmembrane region" description="Helical" evidence="6">
    <location>
        <begin position="452"/>
        <end position="475"/>
    </location>
</feature>
<dbReference type="InterPro" id="IPR002528">
    <property type="entry name" value="MATE_fam"/>
</dbReference>
<comment type="subcellular location">
    <subcellularLocation>
        <location evidence="1">Membrane</location>
        <topology evidence="1">Multi-pass membrane protein</topology>
    </subcellularLocation>
</comment>
<evidence type="ECO:0000313" key="9">
    <source>
        <dbReference type="Proteomes" id="UP001153076"/>
    </source>
</evidence>
<keyword evidence="3 6" id="KW-0812">Transmembrane</keyword>